<feature type="transmembrane region" description="Helical" evidence="2">
    <location>
        <begin position="207"/>
        <end position="226"/>
    </location>
</feature>
<dbReference type="KEGG" id="hut:Huta_1862"/>
<organism evidence="3 4">
    <name type="scientific">Halorhabdus utahensis (strain DSM 12940 / JCM 11049 / AX-2)</name>
    <dbReference type="NCBI Taxonomy" id="519442"/>
    <lineage>
        <taxon>Archaea</taxon>
        <taxon>Methanobacteriati</taxon>
        <taxon>Methanobacteriota</taxon>
        <taxon>Stenosarchaea group</taxon>
        <taxon>Halobacteria</taxon>
        <taxon>Halobacteriales</taxon>
        <taxon>Haloarculaceae</taxon>
        <taxon>Halorhabdus</taxon>
    </lineage>
</organism>
<dbReference type="HOGENOM" id="CLU_1182864_0_0_2"/>
<dbReference type="SUPFAM" id="SSF49384">
    <property type="entry name" value="Carbohydrate-binding domain"/>
    <property type="match status" value="1"/>
</dbReference>
<feature type="compositionally biased region" description="Acidic residues" evidence="1">
    <location>
        <begin position="165"/>
        <end position="190"/>
    </location>
</feature>
<evidence type="ECO:0000313" key="4">
    <source>
        <dbReference type="Proteomes" id="UP000002071"/>
    </source>
</evidence>
<keyword evidence="2" id="KW-0472">Membrane</keyword>
<dbReference type="eggNOG" id="arCOG02483">
    <property type="taxonomic scope" value="Archaea"/>
</dbReference>
<accession>C7NSE5</accession>
<evidence type="ECO:0000313" key="3">
    <source>
        <dbReference type="EMBL" id="ACV12032.1"/>
    </source>
</evidence>
<dbReference type="GO" id="GO:0030246">
    <property type="term" value="F:carbohydrate binding"/>
    <property type="evidence" value="ECO:0007669"/>
    <property type="project" value="InterPro"/>
</dbReference>
<keyword evidence="2" id="KW-1133">Transmembrane helix</keyword>
<gene>
    <name evidence="3" type="ordered locus">Huta_1862</name>
</gene>
<keyword evidence="4" id="KW-1185">Reference proteome</keyword>
<reference evidence="3 4" key="1">
    <citation type="journal article" date="2009" name="Stand. Genomic Sci.">
        <title>Complete genome sequence of Halorhabdus utahensis type strain (AX-2).</title>
        <authorList>
            <person name="Anderson I."/>
            <person name="Tindall B.J."/>
            <person name="Pomrenke H."/>
            <person name="Goker M."/>
            <person name="Lapidus A."/>
            <person name="Nolan M."/>
            <person name="Copeland A."/>
            <person name="Glavina Del Rio T."/>
            <person name="Chen F."/>
            <person name="Tice H."/>
            <person name="Cheng J.F."/>
            <person name="Lucas S."/>
            <person name="Chertkov O."/>
            <person name="Bruce D."/>
            <person name="Brettin T."/>
            <person name="Detter J.C."/>
            <person name="Han C."/>
            <person name="Goodwin L."/>
            <person name="Land M."/>
            <person name="Hauser L."/>
            <person name="Chang Y.J."/>
            <person name="Jeffries C.D."/>
            <person name="Pitluck S."/>
            <person name="Pati A."/>
            <person name="Mavromatis K."/>
            <person name="Ivanova N."/>
            <person name="Ovchinnikova G."/>
            <person name="Chen A."/>
            <person name="Palaniappan K."/>
            <person name="Chain P."/>
            <person name="Rohde M."/>
            <person name="Bristow J."/>
            <person name="Eisen J.A."/>
            <person name="Markowitz V."/>
            <person name="Hugenholtz P."/>
            <person name="Kyrpides N.C."/>
            <person name="Klenk H.P."/>
        </authorList>
    </citation>
    <scope>NUCLEOTIDE SEQUENCE [LARGE SCALE GENOMIC DNA]</scope>
    <source>
        <strain evidence="4">DSM 12940 / JCM 11049 / AX-2</strain>
    </source>
</reference>
<evidence type="ECO:0000256" key="1">
    <source>
        <dbReference type="SAM" id="MobiDB-lite"/>
    </source>
</evidence>
<dbReference type="GeneID" id="54763375"/>
<keyword evidence="2" id="KW-0812">Transmembrane</keyword>
<dbReference type="RefSeq" id="WP_015789604.1">
    <property type="nucleotide sequence ID" value="NC_013158.1"/>
</dbReference>
<evidence type="ECO:0000256" key="2">
    <source>
        <dbReference type="SAM" id="Phobius"/>
    </source>
</evidence>
<dbReference type="Gene3D" id="2.60.40.680">
    <property type="match status" value="1"/>
</dbReference>
<dbReference type="Proteomes" id="UP000002071">
    <property type="component" value="Chromosome"/>
</dbReference>
<dbReference type="InterPro" id="IPR008965">
    <property type="entry name" value="CBM2/CBM3_carb-bd_dom_sf"/>
</dbReference>
<proteinExistence type="predicted"/>
<protein>
    <recommendedName>
        <fullName evidence="5">Cohesin domain-containing protein</fullName>
    </recommendedName>
</protein>
<dbReference type="EMBL" id="CP001687">
    <property type="protein sequence ID" value="ACV12032.1"/>
    <property type="molecule type" value="Genomic_DNA"/>
</dbReference>
<dbReference type="AlphaFoldDB" id="C7NSE5"/>
<evidence type="ECO:0008006" key="5">
    <source>
        <dbReference type="Google" id="ProtNLM"/>
    </source>
</evidence>
<sequence length="234" mass="23993">MQYDTTTDIAILTGIALVLTAAVGVAAAAGTLTVGERTIAVDERTQVDVTLADAPNGVQRYNLTVGVENETVGNIESVEPGDISAFQIRASTNDTVTFRAADLGRAVQPVSTNVSLGQLTLTGTDPGASTLSITIHDFRNDNGEQIRPPVEAGSLVVQKSGGDVPADDAPADDAPADDAPADGVPDDGPADDGGAGQDVPDLPGPTLLWVAVGLMAILLAVGAVIYRHRTNDEW</sequence>
<name>C7NSE5_HALUD</name>
<feature type="region of interest" description="Disordered" evidence="1">
    <location>
        <begin position="159"/>
        <end position="200"/>
    </location>
</feature>